<dbReference type="Gene3D" id="3.30.40.10">
    <property type="entry name" value="Zinc/RING finger domain, C3HC4 (zinc finger)"/>
    <property type="match status" value="2"/>
</dbReference>
<evidence type="ECO:0000256" key="1">
    <source>
        <dbReference type="ARBA" id="ARBA00022723"/>
    </source>
</evidence>
<evidence type="ECO:0000313" key="7">
    <source>
        <dbReference type="EMBL" id="KAF2789921.1"/>
    </source>
</evidence>
<dbReference type="PROSITE" id="PS51787">
    <property type="entry name" value="LON_N"/>
    <property type="match status" value="1"/>
</dbReference>
<dbReference type="OrthoDB" id="264917at2759"/>
<dbReference type="Gene3D" id="1.20.58.1480">
    <property type="match status" value="1"/>
</dbReference>
<keyword evidence="2 4" id="KW-0863">Zinc-finger</keyword>
<dbReference type="Pfam" id="PF02190">
    <property type="entry name" value="LON_substr_bdg"/>
    <property type="match status" value="1"/>
</dbReference>
<dbReference type="Pfam" id="PF13923">
    <property type="entry name" value="zf-C3HC4_2"/>
    <property type="match status" value="1"/>
</dbReference>
<dbReference type="InterPro" id="IPR001841">
    <property type="entry name" value="Znf_RING"/>
</dbReference>
<dbReference type="SUPFAM" id="SSF57850">
    <property type="entry name" value="RING/U-box"/>
    <property type="match status" value="2"/>
</dbReference>
<evidence type="ECO:0000256" key="4">
    <source>
        <dbReference type="PROSITE-ProRule" id="PRU00175"/>
    </source>
</evidence>
<feature type="domain" description="RING-type" evidence="5">
    <location>
        <begin position="235"/>
        <end position="273"/>
    </location>
</feature>
<dbReference type="SMART" id="SM00184">
    <property type="entry name" value="RING"/>
    <property type="match status" value="2"/>
</dbReference>
<keyword evidence="7" id="KW-0378">Hydrolase</keyword>
<evidence type="ECO:0000259" key="6">
    <source>
        <dbReference type="PROSITE" id="PS51787"/>
    </source>
</evidence>
<dbReference type="AlphaFoldDB" id="A0A6A6X148"/>
<reference evidence="7" key="1">
    <citation type="journal article" date="2020" name="Stud. Mycol.">
        <title>101 Dothideomycetes genomes: a test case for predicting lifestyles and emergence of pathogens.</title>
        <authorList>
            <person name="Haridas S."/>
            <person name="Albert R."/>
            <person name="Binder M."/>
            <person name="Bloem J."/>
            <person name="Labutti K."/>
            <person name="Salamov A."/>
            <person name="Andreopoulos B."/>
            <person name="Baker S."/>
            <person name="Barry K."/>
            <person name="Bills G."/>
            <person name="Bluhm B."/>
            <person name="Cannon C."/>
            <person name="Castanera R."/>
            <person name="Culley D."/>
            <person name="Daum C."/>
            <person name="Ezra D."/>
            <person name="Gonzalez J."/>
            <person name="Henrissat B."/>
            <person name="Kuo A."/>
            <person name="Liang C."/>
            <person name="Lipzen A."/>
            <person name="Lutzoni F."/>
            <person name="Magnuson J."/>
            <person name="Mondo S."/>
            <person name="Nolan M."/>
            <person name="Ohm R."/>
            <person name="Pangilinan J."/>
            <person name="Park H.-J."/>
            <person name="Ramirez L."/>
            <person name="Alfaro M."/>
            <person name="Sun H."/>
            <person name="Tritt A."/>
            <person name="Yoshinaga Y."/>
            <person name="Zwiers L.-H."/>
            <person name="Turgeon B."/>
            <person name="Goodwin S."/>
            <person name="Spatafora J."/>
            <person name="Crous P."/>
            <person name="Grigoriev I."/>
        </authorList>
    </citation>
    <scope>NUCLEOTIDE SEQUENCE</scope>
    <source>
        <strain evidence="7">CBS 109.77</strain>
    </source>
</reference>
<dbReference type="SMART" id="SM00464">
    <property type="entry name" value="LON"/>
    <property type="match status" value="1"/>
</dbReference>
<keyword evidence="1" id="KW-0479">Metal-binding</keyword>
<dbReference type="PROSITE" id="PS00518">
    <property type="entry name" value="ZF_RING_1"/>
    <property type="match status" value="2"/>
</dbReference>
<dbReference type="InterPro" id="IPR046336">
    <property type="entry name" value="Lon_prtase_N_sf"/>
</dbReference>
<organism evidence="7 8">
    <name type="scientific">Melanomma pulvis-pyrius CBS 109.77</name>
    <dbReference type="NCBI Taxonomy" id="1314802"/>
    <lineage>
        <taxon>Eukaryota</taxon>
        <taxon>Fungi</taxon>
        <taxon>Dikarya</taxon>
        <taxon>Ascomycota</taxon>
        <taxon>Pezizomycotina</taxon>
        <taxon>Dothideomycetes</taxon>
        <taxon>Pleosporomycetidae</taxon>
        <taxon>Pleosporales</taxon>
        <taxon>Melanommataceae</taxon>
        <taxon>Melanomma</taxon>
    </lineage>
</organism>
<evidence type="ECO:0000256" key="3">
    <source>
        <dbReference type="ARBA" id="ARBA00022833"/>
    </source>
</evidence>
<accession>A0A6A6X148</accession>
<dbReference type="InterPro" id="IPR013083">
    <property type="entry name" value="Znf_RING/FYVE/PHD"/>
</dbReference>
<sequence length="559" mass="62793">MNLPRSKGCSLTPAGEKSLSYGRPIVRPARMVDDEAPLKSASAAHQNLRQLVRLIQCPYCSKPFTAPAHLPCGHTICRDCLPSPRPRANISYPNTPDRLLGIVCPQCGAEHAAAECCLDVTLAKSMELIRLQVAEFRASSIEDTPIRLVEILEPDDNSAAGEKDRVHHVGHDRVLYGGRLLATYTLAEMGELRCSSEVEYSSVLDAPDHYPHEYENLDISLLGSIQEAVQDEMSCRVCYNMMLEPTTTACGHTFCRRCLIRVMDHSNICPLCRRDLHMPASLQNKPSNRHLASLLDLLCPDLVTQRLAAIKLEDQPGDDALNTPLFICTLALPSMPTFLHVFEPRYRLMMRRCMGGNRKFGMIMYNRTGAPQGDLGATQFMEYGTLLEIVNLELLRDGRSFVETRGVGRFKVQDHGVLDGYIVASINSVEDISTAEEQDSEQEERTEAQRLAATFESQNPGTPLPFRVALDQLSTQQLLDFCMGFVVEMRRQSAPWLSQKIVQVYGEPPAADAALFPYWFACVLPIAEEEKYRLLQITTVRERLKIVKTWIERIQNQRQ</sequence>
<evidence type="ECO:0000256" key="2">
    <source>
        <dbReference type="ARBA" id="ARBA00022771"/>
    </source>
</evidence>
<feature type="domain" description="Lon N-terminal" evidence="6">
    <location>
        <begin position="307"/>
        <end position="555"/>
    </location>
</feature>
<proteinExistence type="predicted"/>
<dbReference type="PROSITE" id="PS50089">
    <property type="entry name" value="ZF_RING_2"/>
    <property type="match status" value="2"/>
</dbReference>
<dbReference type="SUPFAM" id="SSF88697">
    <property type="entry name" value="PUA domain-like"/>
    <property type="match status" value="1"/>
</dbReference>
<gene>
    <name evidence="7" type="ORF">K505DRAFT_87001</name>
</gene>
<name>A0A6A6X148_9PLEO</name>
<evidence type="ECO:0000313" key="8">
    <source>
        <dbReference type="Proteomes" id="UP000799757"/>
    </source>
</evidence>
<dbReference type="PANTHER" id="PTHR23327:SF42">
    <property type="entry name" value="LON PEPTIDASE N-TERMINAL DOMAIN AND RING FINGER PROTEIN C14F5.10C"/>
    <property type="match status" value="1"/>
</dbReference>
<dbReference type="InterPro" id="IPR017907">
    <property type="entry name" value="Znf_RING_CS"/>
</dbReference>
<keyword evidence="8" id="KW-1185">Reference proteome</keyword>
<keyword evidence="3" id="KW-0862">Zinc</keyword>
<keyword evidence="7" id="KW-0645">Protease</keyword>
<feature type="domain" description="RING-type" evidence="5">
    <location>
        <begin position="57"/>
        <end position="107"/>
    </location>
</feature>
<evidence type="ECO:0000259" key="5">
    <source>
        <dbReference type="PROSITE" id="PS50089"/>
    </source>
</evidence>
<dbReference type="PANTHER" id="PTHR23327">
    <property type="entry name" value="RING FINGER PROTEIN 127"/>
    <property type="match status" value="1"/>
</dbReference>
<dbReference type="Proteomes" id="UP000799757">
    <property type="component" value="Unassembled WGS sequence"/>
</dbReference>
<dbReference type="InterPro" id="IPR027370">
    <property type="entry name" value="Znf-RING_euk"/>
</dbReference>
<dbReference type="InterPro" id="IPR015947">
    <property type="entry name" value="PUA-like_sf"/>
</dbReference>
<dbReference type="GO" id="GO:0008270">
    <property type="term" value="F:zinc ion binding"/>
    <property type="evidence" value="ECO:0007669"/>
    <property type="project" value="UniProtKB-KW"/>
</dbReference>
<protein>
    <submittedName>
        <fullName evidence="7">ATP-dependent protease-like protein</fullName>
    </submittedName>
</protein>
<dbReference type="GO" id="GO:0061630">
    <property type="term" value="F:ubiquitin protein ligase activity"/>
    <property type="evidence" value="ECO:0007669"/>
    <property type="project" value="TreeGrafter"/>
</dbReference>
<dbReference type="GO" id="GO:0008233">
    <property type="term" value="F:peptidase activity"/>
    <property type="evidence" value="ECO:0007669"/>
    <property type="project" value="UniProtKB-KW"/>
</dbReference>
<dbReference type="EMBL" id="MU002105">
    <property type="protein sequence ID" value="KAF2789921.1"/>
    <property type="molecule type" value="Genomic_DNA"/>
</dbReference>
<dbReference type="Pfam" id="PF13445">
    <property type="entry name" value="zf-RING_UBOX"/>
    <property type="match status" value="1"/>
</dbReference>
<dbReference type="Gene3D" id="2.30.130.40">
    <property type="entry name" value="LON domain-like"/>
    <property type="match status" value="1"/>
</dbReference>
<dbReference type="GO" id="GO:0006508">
    <property type="term" value="P:proteolysis"/>
    <property type="evidence" value="ECO:0007669"/>
    <property type="project" value="UniProtKB-KW"/>
</dbReference>
<dbReference type="InterPro" id="IPR003111">
    <property type="entry name" value="Lon_prtase_N"/>
</dbReference>